<evidence type="ECO:0000313" key="13">
    <source>
        <dbReference type="EMBL" id="XCN99738.1"/>
    </source>
</evidence>
<evidence type="ECO:0000256" key="8">
    <source>
        <dbReference type="ARBA" id="ARBA00023065"/>
    </source>
</evidence>
<keyword evidence="13" id="KW-0496">Mitochondrion</keyword>
<reference evidence="13" key="1">
    <citation type="journal article" date="2024" name="Invertebr. Syst.">
        <title>Molecular phylogenetic position and description of a new genus and species of freshwater Chaetonotidae (Gastrotricha: Chaetonotida: Paucitubulatina), and the annotation of its mitochondrial genome.</title>
        <authorList>
            <person name="Gammuto L."/>
            <person name="Serra V."/>
            <person name="Petroni G."/>
            <person name="Todaro M.A."/>
        </authorList>
    </citation>
    <scope>NUCLEOTIDE SEQUENCE</scope>
    <source>
        <strain evidence="13">HET1</strain>
    </source>
</reference>
<evidence type="ECO:0000256" key="6">
    <source>
        <dbReference type="ARBA" id="ARBA00022781"/>
    </source>
</evidence>
<keyword evidence="5 12" id="KW-0812">Transmembrane</keyword>
<keyword evidence="6" id="KW-0375">Hydrogen ion transport</keyword>
<dbReference type="EMBL" id="PP105008">
    <property type="protein sequence ID" value="XCN99738.1"/>
    <property type="molecule type" value="Genomic_DNA"/>
</dbReference>
<feature type="transmembrane region" description="Helical" evidence="12">
    <location>
        <begin position="12"/>
        <end position="38"/>
    </location>
</feature>
<evidence type="ECO:0000256" key="12">
    <source>
        <dbReference type="SAM" id="Phobius"/>
    </source>
</evidence>
<geneLocation type="mitochondrion" evidence="13"/>
<evidence type="ECO:0000256" key="10">
    <source>
        <dbReference type="ARBA" id="ARBA00023310"/>
    </source>
</evidence>
<dbReference type="PROSITE" id="PS00449">
    <property type="entry name" value="ATPASE_A"/>
    <property type="match status" value="1"/>
</dbReference>
<gene>
    <name evidence="13" type="primary">atp6</name>
</gene>
<evidence type="ECO:0000256" key="11">
    <source>
        <dbReference type="RuleBase" id="RU004450"/>
    </source>
</evidence>
<dbReference type="InterPro" id="IPR035908">
    <property type="entry name" value="F0_ATP_A_sf"/>
</dbReference>
<dbReference type="PRINTS" id="PR00123">
    <property type="entry name" value="ATPASEA"/>
</dbReference>
<evidence type="ECO:0000256" key="1">
    <source>
        <dbReference type="ARBA" id="ARBA00004141"/>
    </source>
</evidence>
<organism evidence="13">
    <name type="scientific">Litigonotus ghinii</name>
    <dbReference type="NCBI Taxonomy" id="3104745"/>
    <lineage>
        <taxon>Eukaryota</taxon>
        <taxon>Metazoa</taxon>
        <taxon>Spiralia</taxon>
        <taxon>Lophotrochozoa</taxon>
        <taxon>Gastrotricha</taxon>
        <taxon>Chaetonotida</taxon>
        <taxon>Paucitubulatina</taxon>
        <taxon>Chaetonotidae</taxon>
        <taxon>Litigonotus</taxon>
    </lineage>
</organism>
<keyword evidence="8" id="KW-0406">Ion transport</keyword>
<feature type="transmembrane region" description="Helical" evidence="12">
    <location>
        <begin position="106"/>
        <end position="127"/>
    </location>
</feature>
<keyword evidence="9 12" id="KW-0472">Membrane</keyword>
<feature type="transmembrane region" description="Helical" evidence="12">
    <location>
        <begin position="168"/>
        <end position="191"/>
    </location>
</feature>
<dbReference type="CDD" id="cd00310">
    <property type="entry name" value="ATP-synt_Fo_a_6"/>
    <property type="match status" value="1"/>
</dbReference>
<evidence type="ECO:0000256" key="2">
    <source>
        <dbReference type="ARBA" id="ARBA00006810"/>
    </source>
</evidence>
<dbReference type="InterPro" id="IPR023011">
    <property type="entry name" value="ATP_synth_F0_asu_AS"/>
</dbReference>
<proteinExistence type="inferred from homology"/>
<evidence type="ECO:0000256" key="5">
    <source>
        <dbReference type="ARBA" id="ARBA00022692"/>
    </source>
</evidence>
<dbReference type="InterPro" id="IPR000568">
    <property type="entry name" value="ATP_synth_F0_asu"/>
</dbReference>
<evidence type="ECO:0000256" key="7">
    <source>
        <dbReference type="ARBA" id="ARBA00022989"/>
    </source>
</evidence>
<keyword evidence="10" id="KW-0066">ATP synthesis</keyword>
<keyword evidence="7 12" id="KW-1133">Transmembrane helix</keyword>
<dbReference type="InterPro" id="IPR045083">
    <property type="entry name" value="ATP_synth_F0_asu_bact/mt"/>
</dbReference>
<evidence type="ECO:0000256" key="4">
    <source>
        <dbReference type="ARBA" id="ARBA00022547"/>
    </source>
</evidence>
<dbReference type="GO" id="GO:0005743">
    <property type="term" value="C:mitochondrial inner membrane"/>
    <property type="evidence" value="ECO:0007669"/>
    <property type="project" value="UniProtKB-SubCell"/>
</dbReference>
<comment type="similarity">
    <text evidence="2">Belongs to the ATPase A chain family.</text>
</comment>
<keyword evidence="3" id="KW-0813">Transport</keyword>
<dbReference type="GO" id="GO:0046933">
    <property type="term" value="F:proton-transporting ATP synthase activity, rotational mechanism"/>
    <property type="evidence" value="ECO:0007669"/>
    <property type="project" value="TreeGrafter"/>
</dbReference>
<dbReference type="Gene3D" id="1.20.120.220">
    <property type="entry name" value="ATP synthase, F0 complex, subunit A"/>
    <property type="match status" value="1"/>
</dbReference>
<comment type="subcellular location">
    <subcellularLocation>
        <location evidence="1">Membrane</location>
        <topology evidence="1">Multi-pass membrane protein</topology>
    </subcellularLocation>
    <subcellularLocation>
        <location evidence="11">Mitochondrion inner membrane</location>
        <topology evidence="11">Multi-pass membrane protein</topology>
    </subcellularLocation>
</comment>
<dbReference type="SUPFAM" id="SSF81336">
    <property type="entry name" value="F1F0 ATP synthase subunit A"/>
    <property type="match status" value="1"/>
</dbReference>
<dbReference type="PANTHER" id="PTHR11410:SF0">
    <property type="entry name" value="ATP SYNTHASE SUBUNIT A"/>
    <property type="match status" value="1"/>
</dbReference>
<accession>A0AAU8MHA9</accession>
<dbReference type="GO" id="GO:0045259">
    <property type="term" value="C:proton-transporting ATP synthase complex"/>
    <property type="evidence" value="ECO:0007669"/>
    <property type="project" value="UniProtKB-KW"/>
</dbReference>
<feature type="transmembrane region" description="Helical" evidence="12">
    <location>
        <begin position="197"/>
        <end position="220"/>
    </location>
</feature>
<dbReference type="Pfam" id="PF00119">
    <property type="entry name" value="ATP-synt_A"/>
    <property type="match status" value="1"/>
</dbReference>
<evidence type="ECO:0000256" key="3">
    <source>
        <dbReference type="ARBA" id="ARBA00022448"/>
    </source>
</evidence>
<sequence>MCGDLFSSFDFYAGSVLGLGSIMVFSLVIFVSGLVLMGGHIAGRLAVVDGLLSSVVSSLSRSVVLVVSGVSSLGSVLFSLLLAVNFMGLVPYVFSVSSHVSFTFSLGLVVWVSVVVSCVALDSASFLVHMCPFGAPLALSWFLSLIEVVSICLRPITLSVRLAANMSAGHVVLGLIGGSMSVSFFSAAALLPVGVGYLFFELMVCFIQGFVFYLLSALYFDEHS</sequence>
<dbReference type="AlphaFoldDB" id="A0AAU8MHA9"/>
<name>A0AAU8MHA9_9BILA</name>
<keyword evidence="4" id="KW-0138">CF(0)</keyword>
<dbReference type="NCBIfam" id="TIGR01131">
    <property type="entry name" value="ATP_synt_6_or_A"/>
    <property type="match status" value="1"/>
</dbReference>
<evidence type="ECO:0000256" key="9">
    <source>
        <dbReference type="ARBA" id="ARBA00023136"/>
    </source>
</evidence>
<dbReference type="PANTHER" id="PTHR11410">
    <property type="entry name" value="ATP SYNTHASE SUBUNIT A"/>
    <property type="match status" value="1"/>
</dbReference>
<protein>
    <recommendedName>
        <fullName evidence="11">ATP synthase subunit a</fullName>
    </recommendedName>
</protein>